<gene>
    <name evidence="2" type="ORF">SAMN06265355_102229</name>
</gene>
<feature type="compositionally biased region" description="Pro residues" evidence="1">
    <location>
        <begin position="141"/>
        <end position="153"/>
    </location>
</feature>
<keyword evidence="3" id="KW-1185">Reference proteome</keyword>
<reference evidence="3" key="1">
    <citation type="submission" date="2017-06" db="EMBL/GenBank/DDBJ databases">
        <authorList>
            <person name="Varghese N."/>
            <person name="Submissions S."/>
        </authorList>
    </citation>
    <scope>NUCLEOTIDE SEQUENCE [LARGE SCALE GENOMIC DNA]</scope>
    <source>
        <strain evidence="3">DSM 44485</strain>
    </source>
</reference>
<evidence type="ECO:0000313" key="3">
    <source>
        <dbReference type="Proteomes" id="UP000198420"/>
    </source>
</evidence>
<dbReference type="AlphaFoldDB" id="A0A238VQU0"/>
<name>A0A238VQU0_9ACTN</name>
<dbReference type="EMBL" id="FZNP01000002">
    <property type="protein sequence ID" value="SNR36588.1"/>
    <property type="molecule type" value="Genomic_DNA"/>
</dbReference>
<evidence type="ECO:0000256" key="1">
    <source>
        <dbReference type="SAM" id="MobiDB-lite"/>
    </source>
</evidence>
<feature type="region of interest" description="Disordered" evidence="1">
    <location>
        <begin position="35"/>
        <end position="60"/>
    </location>
</feature>
<organism evidence="2 3">
    <name type="scientific">Actinomadura mexicana</name>
    <dbReference type="NCBI Taxonomy" id="134959"/>
    <lineage>
        <taxon>Bacteria</taxon>
        <taxon>Bacillati</taxon>
        <taxon>Actinomycetota</taxon>
        <taxon>Actinomycetes</taxon>
        <taxon>Streptosporangiales</taxon>
        <taxon>Thermomonosporaceae</taxon>
        <taxon>Actinomadura</taxon>
    </lineage>
</organism>
<sequence>MHVAILFGDTNAAHCAAPPRRRYGKGFAGTRIERTPALSTEPRAAPSAGRLAGPPRWTGKPVRRLTTAELAEALEYLERHRPDDDVLGRALAAEFARRTAAAEFARRAAADRRDTLEGGPGRGWAPGQPRPAWPDLDGRRPPLPPRGRPRNPQ</sequence>
<feature type="region of interest" description="Disordered" evidence="1">
    <location>
        <begin position="107"/>
        <end position="153"/>
    </location>
</feature>
<accession>A0A238VQU0</accession>
<feature type="compositionally biased region" description="Basic and acidic residues" evidence="1">
    <location>
        <begin position="107"/>
        <end position="116"/>
    </location>
</feature>
<protein>
    <submittedName>
        <fullName evidence="2">Uncharacterized protein</fullName>
    </submittedName>
</protein>
<evidence type="ECO:0000313" key="2">
    <source>
        <dbReference type="EMBL" id="SNR36588.1"/>
    </source>
</evidence>
<proteinExistence type="predicted"/>
<dbReference type="Proteomes" id="UP000198420">
    <property type="component" value="Unassembled WGS sequence"/>
</dbReference>